<feature type="compositionally biased region" description="Polar residues" evidence="1">
    <location>
        <begin position="232"/>
        <end position="249"/>
    </location>
</feature>
<dbReference type="EMBL" id="JAATIP010000052">
    <property type="protein sequence ID" value="KAF4383637.1"/>
    <property type="molecule type" value="Genomic_DNA"/>
</dbReference>
<sequence length="527" mass="58772">MLKRLPSRNQRTKGFRAKHALQICLLLGVCFWLIYQVKHSHDKKKEFDENDAKTAIRVSDGEIPKLGRKDLHPREDITKVEKHEEEEEEEIAVEEEEQHGEEREEEENKNESQEQEEEEEENKNEDAEDNKNEEAEDGGRGGGDDEIDESDQERKEEEGNHDEEFVDEEKEREEEGGDDTKKNDNEEIEDQVDKEHSSEDQDSDGGDQTDHEAREEHYIRDDASSEVAHDTQVINTGTEKISSESTNENTEAKNLEQDDKSNNPEDVKKIESNAGSKVAEGETGGNHTSLDTVSLAQKVDYDNLPNSSDNQVSITMQSNNRPEAGNYSEMGTEKSGSFEQIKIETNDSSQQNITESVTDSVPAQITKDVATTRGSEIEEISSLAQTDNSTIGSLENKIEFNSTNSTKTDKTDGASEELSDSSKNPVSNALEQVVRPEQTLQVEDGTTSTTKQNADATENGKSDNKIDSDAEEDSSDSTGGTEEAVQHDPIDSSDTQIAQEMNEVRMDLSTLPDMDSQRVDSEEIAAE</sequence>
<organism evidence="3 4">
    <name type="scientific">Cannabis sativa</name>
    <name type="common">Hemp</name>
    <name type="synonym">Marijuana</name>
    <dbReference type="NCBI Taxonomy" id="3483"/>
    <lineage>
        <taxon>Eukaryota</taxon>
        <taxon>Viridiplantae</taxon>
        <taxon>Streptophyta</taxon>
        <taxon>Embryophyta</taxon>
        <taxon>Tracheophyta</taxon>
        <taxon>Spermatophyta</taxon>
        <taxon>Magnoliopsida</taxon>
        <taxon>eudicotyledons</taxon>
        <taxon>Gunneridae</taxon>
        <taxon>Pentapetalae</taxon>
        <taxon>rosids</taxon>
        <taxon>fabids</taxon>
        <taxon>Rosales</taxon>
        <taxon>Cannabaceae</taxon>
        <taxon>Cannabis</taxon>
    </lineage>
</organism>
<dbReference type="PANTHER" id="PTHR33700:SF4">
    <property type="entry name" value="MYB-LIKE PROTEIN X"/>
    <property type="match status" value="1"/>
</dbReference>
<keyword evidence="2" id="KW-1133">Transmembrane helix</keyword>
<evidence type="ECO:0000256" key="1">
    <source>
        <dbReference type="SAM" id="MobiDB-lite"/>
    </source>
</evidence>
<feature type="compositionally biased region" description="Polar residues" evidence="1">
    <location>
        <begin position="382"/>
        <end position="406"/>
    </location>
</feature>
<accession>A0A7J6GL94</accession>
<reference evidence="3 4" key="1">
    <citation type="journal article" date="2020" name="bioRxiv">
        <title>Sequence and annotation of 42 cannabis genomes reveals extensive copy number variation in cannabinoid synthesis and pathogen resistance genes.</title>
        <authorList>
            <person name="Mckernan K.J."/>
            <person name="Helbert Y."/>
            <person name="Kane L.T."/>
            <person name="Ebling H."/>
            <person name="Zhang L."/>
            <person name="Liu B."/>
            <person name="Eaton Z."/>
            <person name="Mclaughlin S."/>
            <person name="Kingan S."/>
            <person name="Baybayan P."/>
            <person name="Concepcion G."/>
            <person name="Jordan M."/>
            <person name="Riva A."/>
            <person name="Barbazuk W."/>
            <person name="Harkins T."/>
        </authorList>
    </citation>
    <scope>NUCLEOTIDE SEQUENCE [LARGE SCALE GENOMIC DNA]</scope>
    <source>
        <strain evidence="4">cv. Jamaican Lion 4</strain>
        <tissue evidence="3">Leaf</tissue>
    </source>
</reference>
<feature type="compositionally biased region" description="Polar residues" evidence="1">
    <location>
        <begin position="285"/>
        <end position="295"/>
    </location>
</feature>
<feature type="compositionally biased region" description="Basic and acidic residues" evidence="1">
    <location>
        <begin position="178"/>
        <end position="199"/>
    </location>
</feature>
<feature type="compositionally biased region" description="Basic and acidic residues" evidence="1">
    <location>
        <begin position="208"/>
        <end position="229"/>
    </location>
</feature>
<feature type="compositionally biased region" description="Basic and acidic residues" evidence="1">
    <location>
        <begin position="43"/>
        <end position="83"/>
    </location>
</feature>
<evidence type="ECO:0000313" key="4">
    <source>
        <dbReference type="Proteomes" id="UP000525078"/>
    </source>
</evidence>
<keyword evidence="2" id="KW-0812">Transmembrane</keyword>
<feature type="compositionally biased region" description="Polar residues" evidence="1">
    <location>
        <begin position="438"/>
        <end position="456"/>
    </location>
</feature>
<gene>
    <name evidence="3" type="ORF">F8388_014137</name>
</gene>
<keyword evidence="2" id="KW-0472">Membrane</keyword>
<feature type="region of interest" description="Disordered" evidence="1">
    <location>
        <begin position="370"/>
        <end position="527"/>
    </location>
</feature>
<dbReference type="Proteomes" id="UP000525078">
    <property type="component" value="Unassembled WGS sequence"/>
</dbReference>
<protein>
    <submittedName>
        <fullName evidence="3">Uncharacterized protein</fullName>
    </submittedName>
</protein>
<feature type="compositionally biased region" description="Basic and acidic residues" evidence="1">
    <location>
        <begin position="250"/>
        <end position="271"/>
    </location>
</feature>
<feature type="compositionally biased region" description="Acidic residues" evidence="1">
    <location>
        <begin position="84"/>
        <end position="128"/>
    </location>
</feature>
<feature type="transmembrane region" description="Helical" evidence="2">
    <location>
        <begin position="20"/>
        <end position="37"/>
    </location>
</feature>
<name>A0A7J6GL94_CANSA</name>
<proteinExistence type="predicted"/>
<dbReference type="AlphaFoldDB" id="A0A7J6GL94"/>
<feature type="compositionally biased region" description="Polar residues" evidence="1">
    <location>
        <begin position="421"/>
        <end position="430"/>
    </location>
</feature>
<feature type="region of interest" description="Disordered" evidence="1">
    <location>
        <begin position="42"/>
        <end position="336"/>
    </location>
</feature>
<feature type="compositionally biased region" description="Basic and acidic residues" evidence="1">
    <location>
        <begin position="129"/>
        <end position="143"/>
    </location>
</feature>
<feature type="compositionally biased region" description="Basic and acidic residues" evidence="1">
    <location>
        <begin position="458"/>
        <end position="468"/>
    </location>
</feature>
<feature type="compositionally biased region" description="Polar residues" evidence="1">
    <location>
        <begin position="304"/>
        <end position="321"/>
    </location>
</feature>
<comment type="caution">
    <text evidence="3">The sequence shown here is derived from an EMBL/GenBank/DDBJ whole genome shotgun (WGS) entry which is preliminary data.</text>
</comment>
<dbReference type="PANTHER" id="PTHR33700">
    <property type="entry name" value="MYB-LIKE PROTEIN X"/>
    <property type="match status" value="1"/>
</dbReference>
<evidence type="ECO:0000313" key="3">
    <source>
        <dbReference type="EMBL" id="KAF4383637.1"/>
    </source>
</evidence>
<evidence type="ECO:0000256" key="2">
    <source>
        <dbReference type="SAM" id="Phobius"/>
    </source>
</evidence>
<feature type="compositionally biased region" description="Acidic residues" evidence="1">
    <location>
        <begin position="159"/>
        <end position="177"/>
    </location>
</feature>